<dbReference type="InterPro" id="IPR025403">
    <property type="entry name" value="TgpA-like_C"/>
</dbReference>
<keyword evidence="1" id="KW-1133">Transmembrane helix</keyword>
<proteinExistence type="predicted"/>
<evidence type="ECO:0000313" key="3">
    <source>
        <dbReference type="EMBL" id="SDX17200.1"/>
    </source>
</evidence>
<dbReference type="AlphaFoldDB" id="A0A1H2ZIF1"/>
<evidence type="ECO:0000313" key="4">
    <source>
        <dbReference type="Proteomes" id="UP000198534"/>
    </source>
</evidence>
<dbReference type="RefSeq" id="WP_091740888.1">
    <property type="nucleotide sequence ID" value="NZ_FNNQ01000011.1"/>
</dbReference>
<dbReference type="Pfam" id="PF13559">
    <property type="entry name" value="DUF4129"/>
    <property type="match status" value="1"/>
</dbReference>
<keyword evidence="1" id="KW-0472">Membrane</keyword>
<dbReference type="OrthoDB" id="5491447at2"/>
<feature type="domain" description="Protein-glutamine gamma-glutamyltransferase-like C-terminal" evidence="2">
    <location>
        <begin position="129"/>
        <end position="195"/>
    </location>
</feature>
<name>A0A1H2ZIF1_9BACL</name>
<keyword evidence="4" id="KW-1185">Reference proteome</keyword>
<gene>
    <name evidence="3" type="ORF">SAMN05444487_11183</name>
</gene>
<keyword evidence="1" id="KW-0812">Transmembrane</keyword>
<dbReference type="STRING" id="1048340.SAMN05444487_11183"/>
<dbReference type="EMBL" id="FNNQ01000011">
    <property type="protein sequence ID" value="SDX17200.1"/>
    <property type="molecule type" value="Genomic_DNA"/>
</dbReference>
<protein>
    <recommendedName>
        <fullName evidence="2">Protein-glutamine gamma-glutamyltransferase-like C-terminal domain-containing protein</fullName>
    </recommendedName>
</protein>
<accession>A0A1H2ZIF1</accession>
<evidence type="ECO:0000256" key="1">
    <source>
        <dbReference type="SAM" id="Phobius"/>
    </source>
</evidence>
<feature type="transmembrane region" description="Helical" evidence="1">
    <location>
        <begin position="61"/>
        <end position="81"/>
    </location>
</feature>
<dbReference type="Proteomes" id="UP000198534">
    <property type="component" value="Unassembled WGS sequence"/>
</dbReference>
<sequence length="207" mass="24206">MASEYEKARDQLSEILNRDEFTDQQWFDDWRARLSNMVESLGNIVAQQLHSWLGIEVDTRLGSVLPVILGVTFLILLWWLSRRLFWSQEIRGSGEKNSKDTVFSPAVWWEKAENHAKEGEYQEGIAMIFQAVLEGLVQKEILIGSRFKSNRDYREEVERNRPELASLFQQLTRRFDRVRYGNGTTSKEEYMDFYQLSQELLEDGGAG</sequence>
<reference evidence="3 4" key="1">
    <citation type="submission" date="2016-10" db="EMBL/GenBank/DDBJ databases">
        <authorList>
            <person name="de Groot N.N."/>
        </authorList>
    </citation>
    <scope>NUCLEOTIDE SEQUENCE [LARGE SCALE GENOMIC DNA]</scope>
    <source>
        <strain evidence="3 4">DSM 45610</strain>
    </source>
</reference>
<evidence type="ECO:0000259" key="2">
    <source>
        <dbReference type="Pfam" id="PF13559"/>
    </source>
</evidence>
<organism evidence="3 4">
    <name type="scientific">Marininema mesophilum</name>
    <dbReference type="NCBI Taxonomy" id="1048340"/>
    <lineage>
        <taxon>Bacteria</taxon>
        <taxon>Bacillati</taxon>
        <taxon>Bacillota</taxon>
        <taxon>Bacilli</taxon>
        <taxon>Bacillales</taxon>
        <taxon>Thermoactinomycetaceae</taxon>
        <taxon>Marininema</taxon>
    </lineage>
</organism>